<evidence type="ECO:0008006" key="3">
    <source>
        <dbReference type="Google" id="ProtNLM"/>
    </source>
</evidence>
<keyword evidence="2" id="KW-1185">Reference proteome</keyword>
<dbReference type="Pfam" id="PF13207">
    <property type="entry name" value="AAA_17"/>
    <property type="match status" value="1"/>
</dbReference>
<protein>
    <recommendedName>
        <fullName evidence="3">Adenylate kinase</fullName>
    </recommendedName>
</protein>
<evidence type="ECO:0000313" key="2">
    <source>
        <dbReference type="Proteomes" id="UP000474567"/>
    </source>
</evidence>
<dbReference type="EMBL" id="CADCST010000104">
    <property type="protein sequence ID" value="CAA9200692.1"/>
    <property type="molecule type" value="Genomic_DNA"/>
</dbReference>
<organism evidence="1 2">
    <name type="scientific">Flavobacterium collinsii</name>
    <dbReference type="NCBI Taxonomy" id="1114861"/>
    <lineage>
        <taxon>Bacteria</taxon>
        <taxon>Pseudomonadati</taxon>
        <taxon>Bacteroidota</taxon>
        <taxon>Flavobacteriia</taxon>
        <taxon>Flavobacteriales</taxon>
        <taxon>Flavobacteriaceae</taxon>
        <taxon>Flavobacterium</taxon>
    </lineage>
</organism>
<reference evidence="1 2" key="1">
    <citation type="submission" date="2020-02" db="EMBL/GenBank/DDBJ databases">
        <authorList>
            <person name="Criscuolo A."/>
        </authorList>
    </citation>
    <scope>NUCLEOTIDE SEQUENCE [LARGE SCALE GENOMIC DNA]</scope>
    <source>
        <strain evidence="1">CECT7796</strain>
    </source>
</reference>
<name>A0ABM8KLS4_9FLAO</name>
<proteinExistence type="predicted"/>
<comment type="caution">
    <text evidence="1">The sequence shown here is derived from an EMBL/GenBank/DDBJ whole genome shotgun (WGS) entry which is preliminary data.</text>
</comment>
<accession>A0ABM8KLS4</accession>
<sequence>MKNIIFIGGIHGSGKGTICETLKNKIDLIHLTASEVLNWNELSTQEEKLVTNIKETQNRLVINLNKIVEENKTYLLDGHYCLLNKDGKPEKIPIQTFKDINPKKLILVIANPETIKKRLEKRDAKTYDINIIGEFQNLEINFATEISEILEISLHIINSEQFEIETLLYFLK</sequence>
<dbReference type="RefSeq" id="WP_173967272.1">
    <property type="nucleotide sequence ID" value="NZ_CADCST010000104.1"/>
</dbReference>
<dbReference type="SUPFAM" id="SSF52540">
    <property type="entry name" value="P-loop containing nucleoside triphosphate hydrolases"/>
    <property type="match status" value="1"/>
</dbReference>
<dbReference type="Gene3D" id="3.40.50.300">
    <property type="entry name" value="P-loop containing nucleotide triphosphate hydrolases"/>
    <property type="match status" value="1"/>
</dbReference>
<gene>
    <name evidence="1" type="ORF">FLACOL7796_03396</name>
</gene>
<dbReference type="Proteomes" id="UP000474567">
    <property type="component" value="Unassembled WGS sequence"/>
</dbReference>
<evidence type="ECO:0000313" key="1">
    <source>
        <dbReference type="EMBL" id="CAA9200692.1"/>
    </source>
</evidence>
<dbReference type="InterPro" id="IPR027417">
    <property type="entry name" value="P-loop_NTPase"/>
</dbReference>